<evidence type="ECO:0000256" key="2">
    <source>
        <dbReference type="ARBA" id="ARBA00006742"/>
    </source>
</evidence>
<keyword evidence="5" id="KW-0812">Transmembrane</keyword>
<evidence type="ECO:0000256" key="10">
    <source>
        <dbReference type="SAM" id="MobiDB-lite"/>
    </source>
</evidence>
<sequence>MEMLLPFALVIGVMWLMTSRNRKMQRQAADFRANLEVGQEVMTGSGLYGTIVAVDGDTITLESTPGNQSRWIRAAIAKLVPPAEELVDDDVDGTAGATAVADTSLTTGDDAHRAVQDYGTAPRVDRIDVPDDLSTLDDRRRPGDAPEPR</sequence>
<feature type="region of interest" description="Disordered" evidence="10">
    <location>
        <begin position="121"/>
        <end position="149"/>
    </location>
</feature>
<evidence type="ECO:0000313" key="11">
    <source>
        <dbReference type="EMBL" id="GEO33365.1"/>
    </source>
</evidence>
<protein>
    <recommendedName>
        <fullName evidence="13">Preprotein translocase subunit YajC</fullName>
    </recommendedName>
</protein>
<keyword evidence="8" id="KW-0811">Translocation</keyword>
<comment type="subcellular location">
    <subcellularLocation>
        <location evidence="1">Cell membrane</location>
        <topology evidence="1">Single-pass membrane protein</topology>
    </subcellularLocation>
</comment>
<evidence type="ECO:0000256" key="8">
    <source>
        <dbReference type="ARBA" id="ARBA00023010"/>
    </source>
</evidence>
<name>A0A512DA84_9CELL</name>
<reference evidence="11 12" key="1">
    <citation type="submission" date="2019-07" db="EMBL/GenBank/DDBJ databases">
        <title>Whole genome shotgun sequence of Cellulomonas aerilata NBRC 106308.</title>
        <authorList>
            <person name="Hosoyama A."/>
            <person name="Uohara A."/>
            <person name="Ohji S."/>
            <person name="Ichikawa N."/>
        </authorList>
    </citation>
    <scope>NUCLEOTIDE SEQUENCE [LARGE SCALE GENOMIC DNA]</scope>
    <source>
        <strain evidence="11 12">NBRC 106308</strain>
    </source>
</reference>
<evidence type="ECO:0000256" key="1">
    <source>
        <dbReference type="ARBA" id="ARBA00004162"/>
    </source>
</evidence>
<accession>A0A512DA84</accession>
<proteinExistence type="inferred from homology"/>
<dbReference type="PANTHER" id="PTHR33909">
    <property type="entry name" value="SEC TRANSLOCON ACCESSORY COMPLEX SUBUNIT YAJC"/>
    <property type="match status" value="1"/>
</dbReference>
<evidence type="ECO:0000256" key="6">
    <source>
        <dbReference type="ARBA" id="ARBA00022927"/>
    </source>
</evidence>
<keyword evidence="9" id="KW-0472">Membrane</keyword>
<gene>
    <name evidence="11" type="ORF">CAE01nite_10900</name>
</gene>
<dbReference type="InterPro" id="IPR003849">
    <property type="entry name" value="Preprotein_translocase_YajC"/>
</dbReference>
<dbReference type="PRINTS" id="PR01853">
    <property type="entry name" value="YAJCTRNLCASE"/>
</dbReference>
<feature type="compositionally biased region" description="Basic and acidic residues" evidence="10">
    <location>
        <begin position="136"/>
        <end position="149"/>
    </location>
</feature>
<keyword evidence="6" id="KW-0653">Protein transport</keyword>
<dbReference type="Proteomes" id="UP000321181">
    <property type="component" value="Unassembled WGS sequence"/>
</dbReference>
<evidence type="ECO:0000313" key="12">
    <source>
        <dbReference type="Proteomes" id="UP000321181"/>
    </source>
</evidence>
<dbReference type="GO" id="GO:0015031">
    <property type="term" value="P:protein transport"/>
    <property type="evidence" value="ECO:0007669"/>
    <property type="project" value="UniProtKB-KW"/>
</dbReference>
<evidence type="ECO:0000256" key="5">
    <source>
        <dbReference type="ARBA" id="ARBA00022692"/>
    </source>
</evidence>
<organism evidence="11 12">
    <name type="scientific">Cellulomonas aerilata</name>
    <dbReference type="NCBI Taxonomy" id="515326"/>
    <lineage>
        <taxon>Bacteria</taxon>
        <taxon>Bacillati</taxon>
        <taxon>Actinomycetota</taxon>
        <taxon>Actinomycetes</taxon>
        <taxon>Micrococcales</taxon>
        <taxon>Cellulomonadaceae</taxon>
        <taxon>Cellulomonas</taxon>
    </lineage>
</organism>
<evidence type="ECO:0008006" key="13">
    <source>
        <dbReference type="Google" id="ProtNLM"/>
    </source>
</evidence>
<dbReference type="OrthoDB" id="3267178at2"/>
<dbReference type="PANTHER" id="PTHR33909:SF1">
    <property type="entry name" value="SEC TRANSLOCON ACCESSORY COMPLEX SUBUNIT YAJC"/>
    <property type="match status" value="1"/>
</dbReference>
<keyword evidence="3" id="KW-0813">Transport</keyword>
<evidence type="ECO:0000256" key="4">
    <source>
        <dbReference type="ARBA" id="ARBA00022475"/>
    </source>
</evidence>
<keyword evidence="12" id="KW-1185">Reference proteome</keyword>
<evidence type="ECO:0000256" key="7">
    <source>
        <dbReference type="ARBA" id="ARBA00022989"/>
    </source>
</evidence>
<dbReference type="NCBIfam" id="TIGR00739">
    <property type="entry name" value="yajC"/>
    <property type="match status" value="1"/>
</dbReference>
<comment type="similarity">
    <text evidence="2">Belongs to the YajC family.</text>
</comment>
<comment type="caution">
    <text evidence="11">The sequence shown here is derived from an EMBL/GenBank/DDBJ whole genome shotgun (WGS) entry which is preliminary data.</text>
</comment>
<keyword evidence="7" id="KW-1133">Transmembrane helix</keyword>
<dbReference type="AlphaFoldDB" id="A0A512DA84"/>
<dbReference type="RefSeq" id="WP_146901125.1">
    <property type="nucleotide sequence ID" value="NZ_BAAARM010000002.1"/>
</dbReference>
<dbReference type="EMBL" id="BJYY01000007">
    <property type="protein sequence ID" value="GEO33365.1"/>
    <property type="molecule type" value="Genomic_DNA"/>
</dbReference>
<keyword evidence="4" id="KW-1003">Cell membrane</keyword>
<dbReference type="SMART" id="SM01323">
    <property type="entry name" value="YajC"/>
    <property type="match status" value="1"/>
</dbReference>
<dbReference type="GO" id="GO:0005886">
    <property type="term" value="C:plasma membrane"/>
    <property type="evidence" value="ECO:0007669"/>
    <property type="project" value="UniProtKB-SubCell"/>
</dbReference>
<evidence type="ECO:0000256" key="9">
    <source>
        <dbReference type="ARBA" id="ARBA00023136"/>
    </source>
</evidence>
<dbReference type="Pfam" id="PF02699">
    <property type="entry name" value="YajC"/>
    <property type="match status" value="1"/>
</dbReference>
<evidence type="ECO:0000256" key="3">
    <source>
        <dbReference type="ARBA" id="ARBA00022448"/>
    </source>
</evidence>